<comment type="subcellular location">
    <subcellularLocation>
        <location evidence="1">Mitochondrion</location>
    </subcellularLocation>
</comment>
<accession>A0A5N5TMK6</accession>
<evidence type="ECO:0000313" key="14">
    <source>
        <dbReference type="Proteomes" id="UP000326759"/>
    </source>
</evidence>
<proteinExistence type="inferred from homology"/>
<keyword evidence="3 11" id="KW-0489">Methyltransferase</keyword>
<comment type="caution">
    <text evidence="13">The sequence shown here is derived from an EMBL/GenBank/DDBJ whole genome shotgun (WGS) entry which is preliminary data.</text>
</comment>
<comment type="caution">
    <text evidence="11">Lacks conserved residue(s) required for the propagation of feature annotation.</text>
</comment>
<dbReference type="GO" id="GO:0008173">
    <property type="term" value="F:RNA methyltransferase activity"/>
    <property type="evidence" value="ECO:0007669"/>
    <property type="project" value="InterPro"/>
</dbReference>
<dbReference type="PROSITE" id="PS51686">
    <property type="entry name" value="SAM_MT_RSMB_NOP"/>
    <property type="match status" value="1"/>
</dbReference>
<organism evidence="13 14">
    <name type="scientific">Armadillidium nasatum</name>
    <dbReference type="NCBI Taxonomy" id="96803"/>
    <lineage>
        <taxon>Eukaryota</taxon>
        <taxon>Metazoa</taxon>
        <taxon>Ecdysozoa</taxon>
        <taxon>Arthropoda</taxon>
        <taxon>Crustacea</taxon>
        <taxon>Multicrustacea</taxon>
        <taxon>Malacostraca</taxon>
        <taxon>Eumalacostraca</taxon>
        <taxon>Peracarida</taxon>
        <taxon>Isopoda</taxon>
        <taxon>Oniscidea</taxon>
        <taxon>Crinocheta</taxon>
        <taxon>Armadillidiidae</taxon>
        <taxon>Armadillidium</taxon>
    </lineage>
</organism>
<evidence type="ECO:0000256" key="7">
    <source>
        <dbReference type="ARBA" id="ARBA00022946"/>
    </source>
</evidence>
<evidence type="ECO:0000256" key="9">
    <source>
        <dbReference type="ARBA" id="ARBA00042050"/>
    </source>
</evidence>
<dbReference type="Proteomes" id="UP000326759">
    <property type="component" value="Unassembled WGS sequence"/>
</dbReference>
<evidence type="ECO:0000256" key="1">
    <source>
        <dbReference type="ARBA" id="ARBA00004173"/>
    </source>
</evidence>
<dbReference type="OrthoDB" id="8020218at2759"/>
<dbReference type="PRINTS" id="PR02008">
    <property type="entry name" value="RCMTFAMILY"/>
</dbReference>
<dbReference type="PANTHER" id="PTHR22808">
    <property type="entry name" value="NCL1 YEAST -RELATED NOL1/NOP2/FMU SUN DOMAIN-CONTAINING"/>
    <property type="match status" value="1"/>
</dbReference>
<keyword evidence="7" id="KW-0809">Transit peptide</keyword>
<keyword evidence="5 11" id="KW-0949">S-adenosyl-L-methionine</keyword>
<dbReference type="AlphaFoldDB" id="A0A5N5TMK6"/>
<keyword evidence="8" id="KW-0496">Mitochondrion</keyword>
<dbReference type="EMBL" id="SEYY01000370">
    <property type="protein sequence ID" value="KAB7507405.1"/>
    <property type="molecule type" value="Genomic_DNA"/>
</dbReference>
<feature type="domain" description="SAM-dependent MTase RsmB/NOP-type" evidence="12">
    <location>
        <begin position="293"/>
        <end position="429"/>
    </location>
</feature>
<feature type="binding site" evidence="11">
    <location>
        <position position="299"/>
    </location>
    <ligand>
        <name>S-adenosyl-L-methionine</name>
        <dbReference type="ChEBI" id="CHEBI:59789"/>
    </ligand>
</feature>
<comment type="similarity">
    <text evidence="11">Belongs to the class I-like SAM-binding methyltransferase superfamily. RsmB/NOP family.</text>
</comment>
<protein>
    <recommendedName>
        <fullName evidence="9">NOL1/NOP2/Sun domain family member 4</fullName>
    </recommendedName>
</protein>
<evidence type="ECO:0000256" key="5">
    <source>
        <dbReference type="ARBA" id="ARBA00022691"/>
    </source>
</evidence>
<sequence>MKLWYSVTNFLRPLKPNGQISLQKCYISKRINSPLERAKEYCDRVYTPVYGEKWKKIKKALYADVKYGAILNNFSDTSDILEVFESLGAYDVGKFYAKSMKIYPCDDITETGLSDEEKLAANRPSLKELTDEEKIEAMKPISHYPEEYRKIAIEKGVGVRDFDYDESRVIKSSQIGDGSEFKFDHIPSTRLKGLEEGFLEEADVFHGLKNTHEDTGATIITEKQPITWPENLKFFSFVKGETISTFPSPVPSSTLPTFTHYLINAASVLPVLALDVEQGDDNTGHSVTYHDFFDKVLVDAPCLNDRLSLQEPDNNIFKTNRAKERMELPETQADLIVSALKMTKPGGSVVYSTCTLSPLQNDGAVHLALAKIWRETKIDCCVVNMMQTVKNISFMYAIGHNLKLRYGHIVLPFPDNNCGPMYISKIIRER</sequence>
<dbReference type="InterPro" id="IPR029063">
    <property type="entry name" value="SAM-dependent_MTases_sf"/>
</dbReference>
<keyword evidence="4 11" id="KW-0808">Transferase</keyword>
<dbReference type="Gene3D" id="3.40.50.150">
    <property type="entry name" value="Vaccinia Virus protein VP39"/>
    <property type="match status" value="1"/>
</dbReference>
<evidence type="ECO:0000256" key="3">
    <source>
        <dbReference type="ARBA" id="ARBA00022603"/>
    </source>
</evidence>
<evidence type="ECO:0000313" key="13">
    <source>
        <dbReference type="EMBL" id="KAB7507405.1"/>
    </source>
</evidence>
<evidence type="ECO:0000256" key="8">
    <source>
        <dbReference type="ARBA" id="ARBA00023128"/>
    </source>
</evidence>
<evidence type="ECO:0000256" key="6">
    <source>
        <dbReference type="ARBA" id="ARBA00022884"/>
    </source>
</evidence>
<feature type="active site" description="Nucleophile" evidence="11">
    <location>
        <position position="354"/>
    </location>
</feature>
<evidence type="ECO:0000256" key="11">
    <source>
        <dbReference type="PROSITE-ProRule" id="PRU01023"/>
    </source>
</evidence>
<reference evidence="13 14" key="1">
    <citation type="journal article" date="2019" name="PLoS Biol.">
        <title>Sex chromosomes control vertical transmission of feminizing Wolbachia symbionts in an isopod.</title>
        <authorList>
            <person name="Becking T."/>
            <person name="Chebbi M.A."/>
            <person name="Giraud I."/>
            <person name="Moumen B."/>
            <person name="Laverre T."/>
            <person name="Caubet Y."/>
            <person name="Peccoud J."/>
            <person name="Gilbert C."/>
            <person name="Cordaux R."/>
        </authorList>
    </citation>
    <scope>NUCLEOTIDE SEQUENCE [LARGE SCALE GENOMIC DNA]</scope>
    <source>
        <strain evidence="13">ANa2</strain>
        <tissue evidence="13">Whole body excluding digestive tract and cuticle</tissue>
    </source>
</reference>
<evidence type="ECO:0000256" key="2">
    <source>
        <dbReference type="ARBA" id="ARBA00022552"/>
    </source>
</evidence>
<keyword evidence="14" id="KW-1185">Reference proteome</keyword>
<dbReference type="PANTHER" id="PTHR22808:SF3">
    <property type="entry name" value="5-METHYLCYTOSINE RRNA METHYLTRANSFERASE NSUN4"/>
    <property type="match status" value="1"/>
</dbReference>
<dbReference type="SUPFAM" id="SSF53335">
    <property type="entry name" value="S-adenosyl-L-methionine-dependent methyltransferases"/>
    <property type="match status" value="1"/>
</dbReference>
<dbReference type="InterPro" id="IPR001678">
    <property type="entry name" value="MeTrfase_RsmB-F_NOP2_dom"/>
</dbReference>
<keyword evidence="6 11" id="KW-0694">RNA-binding</keyword>
<dbReference type="Gene3D" id="6.20.240.40">
    <property type="match status" value="1"/>
</dbReference>
<dbReference type="Pfam" id="PF01189">
    <property type="entry name" value="Methyltr_RsmB-F"/>
    <property type="match status" value="1"/>
</dbReference>
<dbReference type="InterPro" id="IPR049560">
    <property type="entry name" value="MeTrfase_RsmB-F_NOP2_cat"/>
</dbReference>
<dbReference type="GO" id="GO:0031167">
    <property type="term" value="P:rRNA methylation"/>
    <property type="evidence" value="ECO:0007669"/>
    <property type="project" value="TreeGrafter"/>
</dbReference>
<dbReference type="GO" id="GO:0005762">
    <property type="term" value="C:mitochondrial large ribosomal subunit"/>
    <property type="evidence" value="ECO:0007669"/>
    <property type="project" value="TreeGrafter"/>
</dbReference>
<evidence type="ECO:0000256" key="4">
    <source>
        <dbReference type="ARBA" id="ARBA00022679"/>
    </source>
</evidence>
<evidence type="ECO:0000256" key="10">
    <source>
        <dbReference type="ARBA" id="ARBA00049302"/>
    </source>
</evidence>
<dbReference type="InterPro" id="IPR023267">
    <property type="entry name" value="RCMT"/>
</dbReference>
<evidence type="ECO:0000259" key="12">
    <source>
        <dbReference type="PROSITE" id="PS51686"/>
    </source>
</evidence>
<gene>
    <name evidence="13" type="primary">nsun4</name>
    <name evidence="13" type="ORF">Anas_01998</name>
</gene>
<comment type="catalytic activity">
    <reaction evidence="10">
        <text>a cytidine in rRNA + S-adenosyl-L-methionine = a 5-methylcytidine in rRNA + S-adenosyl-L-homocysteine + H(+)</text>
        <dbReference type="Rhea" id="RHEA:61484"/>
        <dbReference type="Rhea" id="RHEA-COMP:15836"/>
        <dbReference type="Rhea" id="RHEA-COMP:15837"/>
        <dbReference type="ChEBI" id="CHEBI:15378"/>
        <dbReference type="ChEBI" id="CHEBI:57856"/>
        <dbReference type="ChEBI" id="CHEBI:59789"/>
        <dbReference type="ChEBI" id="CHEBI:74483"/>
        <dbReference type="ChEBI" id="CHEBI:82748"/>
    </reaction>
</comment>
<keyword evidence="2" id="KW-0698">rRNA processing</keyword>
<name>A0A5N5TMK6_9CRUS</name>
<dbReference type="GO" id="GO:0003723">
    <property type="term" value="F:RNA binding"/>
    <property type="evidence" value="ECO:0007669"/>
    <property type="project" value="UniProtKB-UniRule"/>
</dbReference>